<dbReference type="GO" id="GO:0030042">
    <property type="term" value="P:actin filament depolymerization"/>
    <property type="evidence" value="ECO:0007669"/>
    <property type="project" value="TreeGrafter"/>
</dbReference>
<dbReference type="PANTHER" id="PTHR13759:SF1">
    <property type="entry name" value="TWINFILIN"/>
    <property type="match status" value="1"/>
</dbReference>
<dbReference type="EMBL" id="JPKZ01000085">
    <property type="protein sequence ID" value="KHN89050.1"/>
    <property type="molecule type" value="Genomic_DNA"/>
</dbReference>
<evidence type="ECO:0000313" key="2">
    <source>
        <dbReference type="EMBL" id="KHN89050.1"/>
    </source>
</evidence>
<dbReference type="GO" id="GO:0030016">
    <property type="term" value="C:myofibril"/>
    <property type="evidence" value="ECO:0007669"/>
    <property type="project" value="TreeGrafter"/>
</dbReference>
<dbReference type="InterPro" id="IPR028458">
    <property type="entry name" value="Twinfilin"/>
</dbReference>
<evidence type="ECO:0000313" key="3">
    <source>
        <dbReference type="Proteomes" id="UP000031036"/>
    </source>
</evidence>
<comment type="caution">
    <text evidence="2">The sequence shown here is derived from an EMBL/GenBank/DDBJ whole genome shotgun (WGS) entry which is preliminary data.</text>
</comment>
<dbReference type="GO" id="GO:0051015">
    <property type="term" value="F:actin filament binding"/>
    <property type="evidence" value="ECO:0007669"/>
    <property type="project" value="TreeGrafter"/>
</dbReference>
<dbReference type="GO" id="GO:0051016">
    <property type="term" value="P:barbed-end actin filament capping"/>
    <property type="evidence" value="ECO:0007669"/>
    <property type="project" value="TreeGrafter"/>
</dbReference>
<dbReference type="GO" id="GO:0010591">
    <property type="term" value="P:regulation of lamellipodium assembly"/>
    <property type="evidence" value="ECO:0007669"/>
    <property type="project" value="TreeGrafter"/>
</dbReference>
<keyword evidence="1" id="KW-0009">Actin-binding</keyword>
<dbReference type="Proteomes" id="UP000031036">
    <property type="component" value="Unassembled WGS sequence"/>
</dbReference>
<gene>
    <name evidence="2" type="primary">Twf2</name>
    <name evidence="2" type="ORF">Tcan_18857</name>
</gene>
<dbReference type="AlphaFoldDB" id="A0A0B2W6Z8"/>
<dbReference type="OrthoDB" id="10006997at2759"/>
<dbReference type="Gene3D" id="3.40.20.10">
    <property type="entry name" value="Severin"/>
    <property type="match status" value="1"/>
</dbReference>
<keyword evidence="3" id="KW-1185">Reference proteome</keyword>
<organism evidence="2 3">
    <name type="scientific">Toxocara canis</name>
    <name type="common">Canine roundworm</name>
    <dbReference type="NCBI Taxonomy" id="6265"/>
    <lineage>
        <taxon>Eukaryota</taxon>
        <taxon>Metazoa</taxon>
        <taxon>Ecdysozoa</taxon>
        <taxon>Nematoda</taxon>
        <taxon>Chromadorea</taxon>
        <taxon>Rhabditida</taxon>
        <taxon>Spirurina</taxon>
        <taxon>Ascaridomorpha</taxon>
        <taxon>Ascaridoidea</taxon>
        <taxon>Toxocaridae</taxon>
        <taxon>Toxocara</taxon>
    </lineage>
</organism>
<accession>A0A0B2W6Z8</accession>
<dbReference type="GO" id="GO:0010976">
    <property type="term" value="P:positive regulation of neuron projection development"/>
    <property type="evidence" value="ECO:0007669"/>
    <property type="project" value="TreeGrafter"/>
</dbReference>
<proteinExistence type="predicted"/>
<protein>
    <submittedName>
        <fullName evidence="2">Twinfilin-2</fullName>
    </submittedName>
</protein>
<dbReference type="InterPro" id="IPR029006">
    <property type="entry name" value="ADF-H/Gelsolin-like_dom_sf"/>
</dbReference>
<name>A0A0B2W6Z8_TOXCA</name>
<sequence length="179" mass="20553">MACQTGIRADDHLLKFFSQCKLGKIRLAKIVVRNADDHLLKFFSQCKLGKIRLAKIVVRNEQLCVNYEDKGSTDWRADWKKSLPECVDSFEPCFILFRLDAPSDWLLIRLVYITFASQTFKSFESVHKPIFYSPLLLPVAVGLFLKAISEKCKIGEISAERICSLIVSFWWVVTHAFSS</sequence>
<evidence type="ECO:0000256" key="1">
    <source>
        <dbReference type="ARBA" id="ARBA00023203"/>
    </source>
</evidence>
<dbReference type="GO" id="GO:0003785">
    <property type="term" value="F:actin monomer binding"/>
    <property type="evidence" value="ECO:0007669"/>
    <property type="project" value="TreeGrafter"/>
</dbReference>
<dbReference type="STRING" id="6265.A0A0B2W6Z8"/>
<dbReference type="SUPFAM" id="SSF55753">
    <property type="entry name" value="Actin depolymerizing proteins"/>
    <property type="match status" value="1"/>
</dbReference>
<reference evidence="2 3" key="1">
    <citation type="submission" date="2014-11" db="EMBL/GenBank/DDBJ databases">
        <title>Genetic blueprint of the zoonotic pathogen Toxocara canis.</title>
        <authorList>
            <person name="Zhu X.-Q."/>
            <person name="Korhonen P.K."/>
            <person name="Cai H."/>
            <person name="Young N.D."/>
            <person name="Nejsum P."/>
            <person name="von Samson-Himmelstjerna G."/>
            <person name="Boag P.R."/>
            <person name="Tan P."/>
            <person name="Li Q."/>
            <person name="Min J."/>
            <person name="Yang Y."/>
            <person name="Wang X."/>
            <person name="Fang X."/>
            <person name="Hall R.S."/>
            <person name="Hofmann A."/>
            <person name="Sternberg P.W."/>
            <person name="Jex A.R."/>
            <person name="Gasser R.B."/>
        </authorList>
    </citation>
    <scope>NUCLEOTIDE SEQUENCE [LARGE SCALE GENOMIC DNA]</scope>
    <source>
        <strain evidence="2">PN_DK_2014</strain>
    </source>
</reference>
<dbReference type="PANTHER" id="PTHR13759">
    <property type="entry name" value="TWINFILIN"/>
    <property type="match status" value="1"/>
</dbReference>
<dbReference type="GO" id="GO:0005884">
    <property type="term" value="C:actin filament"/>
    <property type="evidence" value="ECO:0007669"/>
    <property type="project" value="TreeGrafter"/>
</dbReference>